<dbReference type="AlphaFoldDB" id="A0A9X3WWH2"/>
<dbReference type="EMBL" id="JAGTJJ010000001">
    <property type="protein sequence ID" value="MDC3979554.1"/>
    <property type="molecule type" value="Genomic_DNA"/>
</dbReference>
<keyword evidence="2" id="KW-0238">DNA-binding</keyword>
<evidence type="ECO:0000313" key="2">
    <source>
        <dbReference type="EMBL" id="MDC3979554.1"/>
    </source>
</evidence>
<keyword evidence="3" id="KW-1185">Reference proteome</keyword>
<dbReference type="Gene3D" id="3.90.1150.30">
    <property type="match status" value="1"/>
</dbReference>
<feature type="compositionally biased region" description="Low complexity" evidence="1">
    <location>
        <begin position="1"/>
        <end position="12"/>
    </location>
</feature>
<evidence type="ECO:0000313" key="3">
    <source>
        <dbReference type="Proteomes" id="UP001151081"/>
    </source>
</evidence>
<evidence type="ECO:0000256" key="1">
    <source>
        <dbReference type="SAM" id="MobiDB-lite"/>
    </source>
</evidence>
<protein>
    <submittedName>
        <fullName evidence="2">MmcQ/YjbR family DNA-binding protein</fullName>
    </submittedName>
</protein>
<proteinExistence type="predicted"/>
<dbReference type="RefSeq" id="WP_272418015.1">
    <property type="nucleotide sequence ID" value="NZ_JAGTJJ010000001.1"/>
</dbReference>
<feature type="region of interest" description="Disordered" evidence="1">
    <location>
        <begin position="1"/>
        <end position="43"/>
    </location>
</feature>
<dbReference type="SUPFAM" id="SSF142906">
    <property type="entry name" value="YjbR-like"/>
    <property type="match status" value="1"/>
</dbReference>
<dbReference type="Proteomes" id="UP001151081">
    <property type="component" value="Unassembled WGS sequence"/>
</dbReference>
<gene>
    <name evidence="2" type="ORF">KEG57_03515</name>
</gene>
<dbReference type="GO" id="GO:0003677">
    <property type="term" value="F:DNA binding"/>
    <property type="evidence" value="ECO:0007669"/>
    <property type="project" value="UniProtKB-KW"/>
</dbReference>
<dbReference type="Pfam" id="PF04237">
    <property type="entry name" value="YjbR"/>
    <property type="match status" value="1"/>
</dbReference>
<feature type="compositionally biased region" description="Low complexity" evidence="1">
    <location>
        <begin position="20"/>
        <end position="35"/>
    </location>
</feature>
<dbReference type="InterPro" id="IPR038056">
    <property type="entry name" value="YjbR-like_sf"/>
</dbReference>
<sequence length="164" mass="17701">MASTKASTTKLTKTTKKAAAKTAKTTAKKAAPPAKKAVRGASKMEGPGGILDRFRAICMSFPEATEVEAWGHPTFRVRDKIFAGIGGENGVWSFGVKTTFEMQAGLVATDPRFTIAKYVGKHGWVDVRLDEQDDDPLDWNEVRALVAGSYKMIAPKALAARVDD</sequence>
<dbReference type="InterPro" id="IPR058532">
    <property type="entry name" value="YjbR/MT2646/Rv2570-like"/>
</dbReference>
<comment type="caution">
    <text evidence="2">The sequence shown here is derived from an EMBL/GenBank/DDBJ whole genome shotgun (WGS) entry which is preliminary data.</text>
</comment>
<reference evidence="2 3" key="1">
    <citation type="submission" date="2021-04" db="EMBL/GenBank/DDBJ databases">
        <title>Genome analysis of Polyangium sp.</title>
        <authorList>
            <person name="Li Y."/>
            <person name="Wang J."/>
        </authorList>
    </citation>
    <scope>NUCLEOTIDE SEQUENCE [LARGE SCALE GENOMIC DNA]</scope>
    <source>
        <strain evidence="2 3">SDU14</strain>
    </source>
</reference>
<organism evidence="2 3">
    <name type="scientific">Polyangium jinanense</name>
    <dbReference type="NCBI Taxonomy" id="2829994"/>
    <lineage>
        <taxon>Bacteria</taxon>
        <taxon>Pseudomonadati</taxon>
        <taxon>Myxococcota</taxon>
        <taxon>Polyangia</taxon>
        <taxon>Polyangiales</taxon>
        <taxon>Polyangiaceae</taxon>
        <taxon>Polyangium</taxon>
    </lineage>
</organism>
<accession>A0A9X3WWH2</accession>
<name>A0A9X3WWH2_9BACT</name>